<evidence type="ECO:0000256" key="1">
    <source>
        <dbReference type="ARBA" id="ARBA00023242"/>
    </source>
</evidence>
<dbReference type="InterPro" id="IPR053175">
    <property type="entry name" value="DHMBA_Reg_Transcription_Factor"/>
</dbReference>
<dbReference type="PROSITE" id="PS00463">
    <property type="entry name" value="ZN2_CY6_FUNGAL_1"/>
    <property type="match status" value="1"/>
</dbReference>
<evidence type="ECO:0000313" key="4">
    <source>
        <dbReference type="EMBL" id="KAK3898523.1"/>
    </source>
</evidence>
<reference evidence="4" key="1">
    <citation type="journal article" date="2023" name="Mol. Phylogenet. Evol.">
        <title>Genome-scale phylogeny and comparative genomics of the fungal order Sordariales.</title>
        <authorList>
            <person name="Hensen N."/>
            <person name="Bonometti L."/>
            <person name="Westerberg I."/>
            <person name="Brannstrom I.O."/>
            <person name="Guillou S."/>
            <person name="Cros-Aarteil S."/>
            <person name="Calhoun S."/>
            <person name="Haridas S."/>
            <person name="Kuo A."/>
            <person name="Mondo S."/>
            <person name="Pangilinan J."/>
            <person name="Riley R."/>
            <person name="LaButti K."/>
            <person name="Andreopoulos B."/>
            <person name="Lipzen A."/>
            <person name="Chen C."/>
            <person name="Yan M."/>
            <person name="Daum C."/>
            <person name="Ng V."/>
            <person name="Clum A."/>
            <person name="Steindorff A."/>
            <person name="Ohm R.A."/>
            <person name="Martin F."/>
            <person name="Silar P."/>
            <person name="Natvig D.O."/>
            <person name="Lalanne C."/>
            <person name="Gautier V."/>
            <person name="Ament-Velasquez S.L."/>
            <person name="Kruys A."/>
            <person name="Hutchinson M.I."/>
            <person name="Powell A.J."/>
            <person name="Barry K."/>
            <person name="Miller A.N."/>
            <person name="Grigoriev I.V."/>
            <person name="Debuchy R."/>
            <person name="Gladieux P."/>
            <person name="Hiltunen Thoren M."/>
            <person name="Johannesson H."/>
        </authorList>
    </citation>
    <scope>NUCLEOTIDE SEQUENCE</scope>
    <source>
        <strain evidence="4">CBS 103.79</strain>
    </source>
</reference>
<dbReference type="PANTHER" id="PTHR38791:SF13">
    <property type="entry name" value="ZN(2)-C6 FUNGAL-TYPE DOMAIN-CONTAINING PROTEIN"/>
    <property type="match status" value="1"/>
</dbReference>
<feature type="compositionally biased region" description="Polar residues" evidence="2">
    <location>
        <begin position="564"/>
        <end position="579"/>
    </location>
</feature>
<evidence type="ECO:0000256" key="2">
    <source>
        <dbReference type="SAM" id="MobiDB-lite"/>
    </source>
</evidence>
<protein>
    <submittedName>
        <fullName evidence="4">White-opaque regulator 1</fullName>
    </submittedName>
</protein>
<sequence>MVYGGKPSRGCRTCRARRIKCDEGKPTCKRCEKSKRECGGYRPEFEIVHRDQTKSTLRRLHKGPDPQHQPSASARPIAFVQEEPGSWRRQSSSPSPEPSLAIPLAHRASCYFASNFILVPLGTTPHGFMEYLVPLMEAEPPGSALRFAFNACAFALLGNRARAEGMDLSQLSLKEHTLALAQTHKALSQPALASTDSTLAAVLLLCLYENITAIKETRMLAWRSHIDGAVHIIKTRGREEMCRTRMGTLLFTAVKHHLVSRVLSSGLSLPFGVDWWMSVGDTGSLFASCQRFALGYSGLRTEVNGLLSNAARSPEFIAQARQLTERVRRMDGDIASWLASIPAQLRFKTVCWVPESQTGILEGNAYDQADVYPGRVDVYPDFVTAMAWNVGRVSRLILASLDIRLAAWIHAPADYRTTPEYENARRICEHTISEIIASVPYHLGWRSRDQTLGPSELSGFACGEEGTPKALPALFLIWSLTCVKNHDICTEDQRAWVKGRLKFIATEIGLKYAHIVNEKINIRFPSMMINRDGMMSSVDPLQAPKGSGYSLLPALVPRMPESVASRTQSPSSQPSDPAG</sequence>
<reference evidence="4" key="2">
    <citation type="submission" date="2023-05" db="EMBL/GenBank/DDBJ databases">
        <authorList>
            <consortium name="Lawrence Berkeley National Laboratory"/>
            <person name="Steindorff A."/>
            <person name="Hensen N."/>
            <person name="Bonometti L."/>
            <person name="Westerberg I."/>
            <person name="Brannstrom I.O."/>
            <person name="Guillou S."/>
            <person name="Cros-Aarteil S."/>
            <person name="Calhoun S."/>
            <person name="Haridas S."/>
            <person name="Kuo A."/>
            <person name="Mondo S."/>
            <person name="Pangilinan J."/>
            <person name="Riley R."/>
            <person name="Labutti K."/>
            <person name="Andreopoulos B."/>
            <person name="Lipzen A."/>
            <person name="Chen C."/>
            <person name="Yanf M."/>
            <person name="Daum C."/>
            <person name="Ng V."/>
            <person name="Clum A."/>
            <person name="Ohm R."/>
            <person name="Martin F."/>
            <person name="Silar P."/>
            <person name="Natvig D."/>
            <person name="Lalanne C."/>
            <person name="Gautier V."/>
            <person name="Ament-Velasquez S.L."/>
            <person name="Kruys A."/>
            <person name="Hutchinson M.I."/>
            <person name="Powell A.J."/>
            <person name="Barry K."/>
            <person name="Miller A.N."/>
            <person name="Grigoriev I.V."/>
            <person name="Debuchy R."/>
            <person name="Gladieux P."/>
            <person name="Thoren M.H."/>
            <person name="Johannesson H."/>
        </authorList>
    </citation>
    <scope>NUCLEOTIDE SEQUENCE</scope>
    <source>
        <strain evidence="4">CBS 103.79</strain>
    </source>
</reference>
<dbReference type="GO" id="GO:0008270">
    <property type="term" value="F:zinc ion binding"/>
    <property type="evidence" value="ECO:0007669"/>
    <property type="project" value="InterPro"/>
</dbReference>
<name>A0AAN6MEK8_9PEZI</name>
<proteinExistence type="predicted"/>
<dbReference type="PROSITE" id="PS50048">
    <property type="entry name" value="ZN2_CY6_FUNGAL_2"/>
    <property type="match status" value="1"/>
</dbReference>
<dbReference type="PANTHER" id="PTHR38791">
    <property type="entry name" value="ZN(II)2CYS6 TRANSCRIPTION FACTOR (EUROFUNG)-RELATED-RELATED"/>
    <property type="match status" value="1"/>
</dbReference>
<keyword evidence="1" id="KW-0539">Nucleus</keyword>
<dbReference type="EMBL" id="MU855922">
    <property type="protein sequence ID" value="KAK3898523.1"/>
    <property type="molecule type" value="Genomic_DNA"/>
</dbReference>
<dbReference type="SUPFAM" id="SSF57701">
    <property type="entry name" value="Zn2/Cys6 DNA-binding domain"/>
    <property type="match status" value="1"/>
</dbReference>
<dbReference type="SMART" id="SM00066">
    <property type="entry name" value="GAL4"/>
    <property type="match status" value="1"/>
</dbReference>
<evidence type="ECO:0000313" key="5">
    <source>
        <dbReference type="Proteomes" id="UP001303889"/>
    </source>
</evidence>
<comment type="caution">
    <text evidence="4">The sequence shown here is derived from an EMBL/GenBank/DDBJ whole genome shotgun (WGS) entry which is preliminary data.</text>
</comment>
<evidence type="ECO:0000259" key="3">
    <source>
        <dbReference type="PROSITE" id="PS50048"/>
    </source>
</evidence>
<dbReference type="Pfam" id="PF00172">
    <property type="entry name" value="Zn_clus"/>
    <property type="match status" value="1"/>
</dbReference>
<feature type="region of interest" description="Disordered" evidence="2">
    <location>
        <begin position="560"/>
        <end position="579"/>
    </location>
</feature>
<dbReference type="InterPro" id="IPR036864">
    <property type="entry name" value="Zn2-C6_fun-type_DNA-bd_sf"/>
</dbReference>
<dbReference type="Gene3D" id="4.10.240.10">
    <property type="entry name" value="Zn(2)-C6 fungal-type DNA-binding domain"/>
    <property type="match status" value="1"/>
</dbReference>
<feature type="region of interest" description="Disordered" evidence="2">
    <location>
        <begin position="49"/>
        <end position="75"/>
    </location>
</feature>
<keyword evidence="5" id="KW-1185">Reference proteome</keyword>
<dbReference type="GO" id="GO:0000981">
    <property type="term" value="F:DNA-binding transcription factor activity, RNA polymerase II-specific"/>
    <property type="evidence" value="ECO:0007669"/>
    <property type="project" value="InterPro"/>
</dbReference>
<feature type="domain" description="Zn(2)-C6 fungal-type" evidence="3">
    <location>
        <begin position="10"/>
        <end position="38"/>
    </location>
</feature>
<dbReference type="Pfam" id="PF11951">
    <property type="entry name" value="Fungal_trans_2"/>
    <property type="match status" value="1"/>
</dbReference>
<dbReference type="AlphaFoldDB" id="A0AAN6MEK8"/>
<dbReference type="Proteomes" id="UP001303889">
    <property type="component" value="Unassembled WGS sequence"/>
</dbReference>
<dbReference type="InterPro" id="IPR001138">
    <property type="entry name" value="Zn2Cys6_DnaBD"/>
</dbReference>
<gene>
    <name evidence="4" type="ORF">C8A05DRAFT_47184</name>
</gene>
<dbReference type="InterPro" id="IPR021858">
    <property type="entry name" value="Fun_TF"/>
</dbReference>
<accession>A0AAN6MEK8</accession>
<dbReference type="CDD" id="cd00067">
    <property type="entry name" value="GAL4"/>
    <property type="match status" value="1"/>
</dbReference>
<organism evidence="4 5">
    <name type="scientific">Staphylotrichum tortipilum</name>
    <dbReference type="NCBI Taxonomy" id="2831512"/>
    <lineage>
        <taxon>Eukaryota</taxon>
        <taxon>Fungi</taxon>
        <taxon>Dikarya</taxon>
        <taxon>Ascomycota</taxon>
        <taxon>Pezizomycotina</taxon>
        <taxon>Sordariomycetes</taxon>
        <taxon>Sordariomycetidae</taxon>
        <taxon>Sordariales</taxon>
        <taxon>Chaetomiaceae</taxon>
        <taxon>Staphylotrichum</taxon>
    </lineage>
</organism>